<evidence type="ECO:0000313" key="1">
    <source>
        <dbReference type="EMBL" id="JAD35173.1"/>
    </source>
</evidence>
<protein>
    <submittedName>
        <fullName evidence="1">Uncharacterized protein</fullName>
    </submittedName>
</protein>
<name>A0A0A8ZBZ3_ARUDO</name>
<dbReference type="AlphaFoldDB" id="A0A0A8ZBZ3"/>
<reference evidence="1" key="2">
    <citation type="journal article" date="2015" name="Data Brief">
        <title>Shoot transcriptome of the giant reed, Arundo donax.</title>
        <authorList>
            <person name="Barrero R.A."/>
            <person name="Guerrero F.D."/>
            <person name="Moolhuijzen P."/>
            <person name="Goolsby J.A."/>
            <person name="Tidwell J."/>
            <person name="Bellgard S.E."/>
            <person name="Bellgard M.I."/>
        </authorList>
    </citation>
    <scope>NUCLEOTIDE SEQUENCE</scope>
    <source>
        <tissue evidence="1">Shoot tissue taken approximately 20 cm above the soil surface</tissue>
    </source>
</reference>
<reference evidence="1" key="1">
    <citation type="submission" date="2014-09" db="EMBL/GenBank/DDBJ databases">
        <authorList>
            <person name="Magalhaes I.L.F."/>
            <person name="Oliveira U."/>
            <person name="Santos F.R."/>
            <person name="Vidigal T.H.D.A."/>
            <person name="Brescovit A.D."/>
            <person name="Santos A.J."/>
        </authorList>
    </citation>
    <scope>NUCLEOTIDE SEQUENCE</scope>
    <source>
        <tissue evidence="1">Shoot tissue taken approximately 20 cm above the soil surface</tissue>
    </source>
</reference>
<dbReference type="EMBL" id="GBRH01262722">
    <property type="protein sequence ID" value="JAD35173.1"/>
    <property type="molecule type" value="Transcribed_RNA"/>
</dbReference>
<proteinExistence type="predicted"/>
<accession>A0A0A8ZBZ3</accession>
<organism evidence="1">
    <name type="scientific">Arundo donax</name>
    <name type="common">Giant reed</name>
    <name type="synonym">Donax arundinaceus</name>
    <dbReference type="NCBI Taxonomy" id="35708"/>
    <lineage>
        <taxon>Eukaryota</taxon>
        <taxon>Viridiplantae</taxon>
        <taxon>Streptophyta</taxon>
        <taxon>Embryophyta</taxon>
        <taxon>Tracheophyta</taxon>
        <taxon>Spermatophyta</taxon>
        <taxon>Magnoliopsida</taxon>
        <taxon>Liliopsida</taxon>
        <taxon>Poales</taxon>
        <taxon>Poaceae</taxon>
        <taxon>PACMAD clade</taxon>
        <taxon>Arundinoideae</taxon>
        <taxon>Arundineae</taxon>
        <taxon>Arundo</taxon>
    </lineage>
</organism>
<sequence length="19" mass="2313">MYENKIAVRQTQGYHMTKN</sequence>